<reference evidence="6" key="3">
    <citation type="submission" date="2015-06" db="UniProtKB">
        <authorList>
            <consortium name="EnsemblProtists"/>
        </authorList>
    </citation>
    <scope>IDENTIFICATION</scope>
</reference>
<protein>
    <recommendedName>
        <fullName evidence="4">EF-hand domain-containing protein</fullName>
    </recommendedName>
</protein>
<dbReference type="InterPro" id="IPR018247">
    <property type="entry name" value="EF_Hand_1_Ca_BS"/>
</dbReference>
<dbReference type="PROSITE" id="PS00018">
    <property type="entry name" value="EF_HAND_1"/>
    <property type="match status" value="2"/>
</dbReference>
<dbReference type="KEGG" id="gtt:GUITHDRAFT_119882"/>
<dbReference type="PaxDb" id="55529-EKX33956"/>
<evidence type="ECO:0000313" key="6">
    <source>
        <dbReference type="EnsemblProtists" id="EKX33956"/>
    </source>
</evidence>
<dbReference type="RefSeq" id="XP_005820936.1">
    <property type="nucleotide sequence ID" value="XM_005820879.1"/>
</dbReference>
<dbReference type="GeneID" id="17290673"/>
<evidence type="ECO:0000256" key="1">
    <source>
        <dbReference type="ARBA" id="ARBA00011047"/>
    </source>
</evidence>
<dbReference type="PANTHER" id="PTHR15323:SF6">
    <property type="entry name" value="CELL DIVISION CYCLE PROTEIN 123 HOMOLOG"/>
    <property type="match status" value="1"/>
</dbReference>
<evidence type="ECO:0000259" key="4">
    <source>
        <dbReference type="PROSITE" id="PS50222"/>
    </source>
</evidence>
<keyword evidence="2" id="KW-0106">Calcium</keyword>
<dbReference type="SUPFAM" id="SSF47473">
    <property type="entry name" value="EF-hand"/>
    <property type="match status" value="1"/>
</dbReference>
<proteinExistence type="inferred from homology"/>
<name>L1ICH9_GUITC</name>
<dbReference type="EnsemblProtists" id="EKX33956">
    <property type="protein sequence ID" value="EKX33956"/>
    <property type="gene ID" value="GUITHDRAFT_119882"/>
</dbReference>
<dbReference type="GO" id="GO:0005737">
    <property type="term" value="C:cytoplasm"/>
    <property type="evidence" value="ECO:0007669"/>
    <property type="project" value="TreeGrafter"/>
</dbReference>
<gene>
    <name evidence="5" type="ORF">GUITHDRAFT_119882</name>
</gene>
<dbReference type="InterPro" id="IPR011992">
    <property type="entry name" value="EF-hand-dom_pair"/>
</dbReference>
<keyword evidence="7" id="KW-1185">Reference proteome</keyword>
<evidence type="ECO:0000313" key="7">
    <source>
        <dbReference type="Proteomes" id="UP000011087"/>
    </source>
</evidence>
<dbReference type="HOGENOM" id="CLU_249997_0_0_1"/>
<evidence type="ECO:0000256" key="3">
    <source>
        <dbReference type="SAM" id="MobiDB-lite"/>
    </source>
</evidence>
<dbReference type="STRING" id="905079.L1ICH9"/>
<sequence length="1475" mass="169232">MGIEAPANKEKDDIRCHRTPADVMTLEKQLQHKTAIVKRHQEMDEILKTAGVRATDRVYIESLLSVSSRYLDVTLQDSLEVSLRDLDRRDVGHVSVSKVYMAYDEAKSKPSKKIPESGEKILLKVFKQNASELQPAEIVDTYLDNDRRVKFMLRLADSSLSENFRSRIFTESEIADPHHGLMQEDVIPQSKDLASMISDILQTRKVAPNMQQVCSKFILSQPFKVSSWVHGFEDDVFETILIPLSKFEIDALLKADQQKLEETLVARIEGEILRFIETFGDSDDVTSKFESNVAESEEPKSLISRSISSRRSRSTSHNDDLLSMSSAAVTLNSRKNALNMNKKRNTGFKIRVDTNDSKRFEIFEMDFNFDYQYTAPYFVLRANCEAYLGLSKTERFVDLLLNSKVVGKDRKDALSVLNLQFQKTCDVFIQHLSDAETSGLHQQLNSLDKEFMDVKAMFVELIAAVEKNPKLGENQKKTQGKEPMEFEHEYFAWLISKKFSYFLDREVNLRTQQIFDSALNHAMTHHIAKLHIQTIIPTFESLSSAVEVVQRAFRSFLSRRAIRECEAYWSRITGSILFEGPVEPLQKNFIVSDGPEVWNYYRDHSISIQVPGGGGEVETRIIRRYTASRQVQVQTPFSFVPCKGLRYDMNHPDDPRTVEAMRRDLFLTEDLSHSGMIGKQELQRILLLVGVQQDLEDCEELVERYGSKSSGKVTLQEYLKLMNDKTSAEHKARSMLHISKSEASSLSHRVSIVSSSMPPSYVSGRQFGSADDYESEVEVAGMWAFFGEYRDFAGEVVRSWPDNSLPEILNDVSGKVVVIDFDQDNFLEQAQNASDCGARAILFSQHTIASEKHFSQDFFSDSKAKARQFPLPIIMIHRQHKRMLLNGSLVRVEIVNPDKKNMFSCWPCKALSVNEIEENISNSREEMENIFMKALNSVIEEASVFGSTMQDVEVWNDDELNEAMKAIHWNVSVQEKNKDEIRLGLKFTNAIHPQTKFEKLVELQLNGASFLPTLPSPQDQYFIKLRCQEETTETAKMEGNDSPFWGENFQFRLTDDKVLKETLVEIKETFDRICDNDSISVNDLPKLFGEFNTLLQNEEATMILKKYDANKNGTLEWNEIVRLYQDFQLANFYIELELCFQSGEESFKIGHSIITLPENPTKRSEMMVYIQNDVGRFLMNEEDCMSFVRVEVQVLQYSSMRQEASPASKAVALLLSNGAVKEELKAARAIDSDKFSTCLVLRKVVPDISEHPHRLFRCFVHDETVTAISQLNSSVFYFELQSSKVLQGVKASVLKFFHEELHMKMKAMAFDDFLFDVFVPPDQGRCILLEVYPFSDSTDAALYDWSSEDDRRIVLGDKVPRSHRSTKDARRTSLLFPPCDVRVARSPRRHVVSTLPERLQNCFKRVLEEKKLSHLLEEEENQEEEEKTEVHERSGMRLFNMTSSILQRKVKKMTTRNLKSPRTEGQVKTRVCTVS</sequence>
<dbReference type="InterPro" id="IPR009772">
    <property type="entry name" value="CDC123"/>
</dbReference>
<feature type="domain" description="EF-hand" evidence="4">
    <location>
        <begin position="1095"/>
        <end position="1130"/>
    </location>
</feature>
<dbReference type="Pfam" id="PF07065">
    <property type="entry name" value="D123"/>
    <property type="match status" value="1"/>
</dbReference>
<dbReference type="Proteomes" id="UP000011087">
    <property type="component" value="Unassembled WGS sequence"/>
</dbReference>
<dbReference type="PROSITE" id="PS50222">
    <property type="entry name" value="EF_HAND_2"/>
    <property type="match status" value="2"/>
</dbReference>
<feature type="region of interest" description="Disordered" evidence="3">
    <location>
        <begin position="300"/>
        <end position="320"/>
    </location>
</feature>
<feature type="domain" description="EF-hand" evidence="4">
    <location>
        <begin position="693"/>
        <end position="728"/>
    </location>
</feature>
<organism evidence="5">
    <name type="scientific">Guillardia theta (strain CCMP2712)</name>
    <name type="common">Cryptophyte</name>
    <dbReference type="NCBI Taxonomy" id="905079"/>
    <lineage>
        <taxon>Eukaryota</taxon>
        <taxon>Cryptophyceae</taxon>
        <taxon>Pyrenomonadales</taxon>
        <taxon>Geminigeraceae</taxon>
        <taxon>Guillardia</taxon>
    </lineage>
</organism>
<dbReference type="GO" id="GO:0005509">
    <property type="term" value="F:calcium ion binding"/>
    <property type="evidence" value="ECO:0007669"/>
    <property type="project" value="InterPro"/>
</dbReference>
<dbReference type="InterPro" id="IPR002048">
    <property type="entry name" value="EF_hand_dom"/>
</dbReference>
<dbReference type="PANTHER" id="PTHR15323">
    <property type="entry name" value="D123 PROTEIN"/>
    <property type="match status" value="1"/>
</dbReference>
<dbReference type="Gene3D" id="1.10.238.10">
    <property type="entry name" value="EF-hand"/>
    <property type="match status" value="2"/>
</dbReference>
<evidence type="ECO:0000256" key="2">
    <source>
        <dbReference type="ARBA" id="ARBA00022837"/>
    </source>
</evidence>
<reference evidence="5 7" key="1">
    <citation type="journal article" date="2012" name="Nature">
        <title>Algal genomes reveal evolutionary mosaicism and the fate of nucleomorphs.</title>
        <authorList>
            <consortium name="DOE Joint Genome Institute"/>
            <person name="Curtis B.A."/>
            <person name="Tanifuji G."/>
            <person name="Burki F."/>
            <person name="Gruber A."/>
            <person name="Irimia M."/>
            <person name="Maruyama S."/>
            <person name="Arias M.C."/>
            <person name="Ball S.G."/>
            <person name="Gile G.H."/>
            <person name="Hirakawa Y."/>
            <person name="Hopkins J.F."/>
            <person name="Kuo A."/>
            <person name="Rensing S.A."/>
            <person name="Schmutz J."/>
            <person name="Symeonidi A."/>
            <person name="Elias M."/>
            <person name="Eveleigh R.J."/>
            <person name="Herman E.K."/>
            <person name="Klute M.J."/>
            <person name="Nakayama T."/>
            <person name="Obornik M."/>
            <person name="Reyes-Prieto A."/>
            <person name="Armbrust E.V."/>
            <person name="Aves S.J."/>
            <person name="Beiko R.G."/>
            <person name="Coutinho P."/>
            <person name="Dacks J.B."/>
            <person name="Durnford D.G."/>
            <person name="Fast N.M."/>
            <person name="Green B.R."/>
            <person name="Grisdale C.J."/>
            <person name="Hempel F."/>
            <person name="Henrissat B."/>
            <person name="Hoppner M.P."/>
            <person name="Ishida K."/>
            <person name="Kim E."/>
            <person name="Koreny L."/>
            <person name="Kroth P.G."/>
            <person name="Liu Y."/>
            <person name="Malik S.B."/>
            <person name="Maier U.G."/>
            <person name="McRose D."/>
            <person name="Mock T."/>
            <person name="Neilson J.A."/>
            <person name="Onodera N.T."/>
            <person name="Poole A.M."/>
            <person name="Pritham E.J."/>
            <person name="Richards T.A."/>
            <person name="Rocap G."/>
            <person name="Roy S.W."/>
            <person name="Sarai C."/>
            <person name="Schaack S."/>
            <person name="Shirato S."/>
            <person name="Slamovits C.H."/>
            <person name="Spencer D.F."/>
            <person name="Suzuki S."/>
            <person name="Worden A.Z."/>
            <person name="Zauner S."/>
            <person name="Barry K."/>
            <person name="Bell C."/>
            <person name="Bharti A.K."/>
            <person name="Crow J.A."/>
            <person name="Grimwood J."/>
            <person name="Kramer R."/>
            <person name="Lindquist E."/>
            <person name="Lucas S."/>
            <person name="Salamov A."/>
            <person name="McFadden G.I."/>
            <person name="Lane C.E."/>
            <person name="Keeling P.J."/>
            <person name="Gray M.W."/>
            <person name="Grigoriev I.V."/>
            <person name="Archibald J.M."/>
        </authorList>
    </citation>
    <scope>NUCLEOTIDE SEQUENCE</scope>
    <source>
        <strain evidence="5 7">CCMP2712</strain>
    </source>
</reference>
<evidence type="ECO:0000313" key="5">
    <source>
        <dbReference type="EMBL" id="EKX33956.1"/>
    </source>
</evidence>
<feature type="region of interest" description="Disordered" evidence="3">
    <location>
        <begin position="1455"/>
        <end position="1475"/>
    </location>
</feature>
<dbReference type="EMBL" id="JH993124">
    <property type="protein sequence ID" value="EKX33956.1"/>
    <property type="molecule type" value="Genomic_DNA"/>
</dbReference>
<reference evidence="7" key="2">
    <citation type="submission" date="2012-11" db="EMBL/GenBank/DDBJ databases">
        <authorList>
            <person name="Kuo A."/>
            <person name="Curtis B.A."/>
            <person name="Tanifuji G."/>
            <person name="Burki F."/>
            <person name="Gruber A."/>
            <person name="Irimia M."/>
            <person name="Maruyama S."/>
            <person name="Arias M.C."/>
            <person name="Ball S.G."/>
            <person name="Gile G.H."/>
            <person name="Hirakawa Y."/>
            <person name="Hopkins J.F."/>
            <person name="Rensing S.A."/>
            <person name="Schmutz J."/>
            <person name="Symeonidi A."/>
            <person name="Elias M."/>
            <person name="Eveleigh R.J."/>
            <person name="Herman E.K."/>
            <person name="Klute M.J."/>
            <person name="Nakayama T."/>
            <person name="Obornik M."/>
            <person name="Reyes-Prieto A."/>
            <person name="Armbrust E.V."/>
            <person name="Aves S.J."/>
            <person name="Beiko R.G."/>
            <person name="Coutinho P."/>
            <person name="Dacks J.B."/>
            <person name="Durnford D.G."/>
            <person name="Fast N.M."/>
            <person name="Green B.R."/>
            <person name="Grisdale C."/>
            <person name="Hempe F."/>
            <person name="Henrissat B."/>
            <person name="Hoppner M.P."/>
            <person name="Ishida K.-I."/>
            <person name="Kim E."/>
            <person name="Koreny L."/>
            <person name="Kroth P.G."/>
            <person name="Liu Y."/>
            <person name="Malik S.-B."/>
            <person name="Maier U.G."/>
            <person name="McRose D."/>
            <person name="Mock T."/>
            <person name="Neilson J.A."/>
            <person name="Onodera N.T."/>
            <person name="Poole A.M."/>
            <person name="Pritham E.J."/>
            <person name="Richards T.A."/>
            <person name="Rocap G."/>
            <person name="Roy S.W."/>
            <person name="Sarai C."/>
            <person name="Schaack S."/>
            <person name="Shirato S."/>
            <person name="Slamovits C.H."/>
            <person name="Spencer D.F."/>
            <person name="Suzuki S."/>
            <person name="Worden A.Z."/>
            <person name="Zauner S."/>
            <person name="Barry K."/>
            <person name="Bell C."/>
            <person name="Bharti A.K."/>
            <person name="Crow J.A."/>
            <person name="Grimwood J."/>
            <person name="Kramer R."/>
            <person name="Lindquist E."/>
            <person name="Lucas S."/>
            <person name="Salamov A."/>
            <person name="McFadden G.I."/>
            <person name="Lane C.E."/>
            <person name="Keeling P.J."/>
            <person name="Gray M.W."/>
            <person name="Grigoriev I.V."/>
            <person name="Archibald J.M."/>
        </authorList>
    </citation>
    <scope>NUCLEOTIDE SEQUENCE</scope>
    <source>
        <strain evidence="7">CCMP2712</strain>
    </source>
</reference>
<dbReference type="PROSITE" id="PS50096">
    <property type="entry name" value="IQ"/>
    <property type="match status" value="1"/>
</dbReference>
<comment type="similarity">
    <text evidence="1">Belongs to the CDC123 family.</text>
</comment>
<accession>L1ICH9</accession>
<dbReference type="OrthoDB" id="360540at2759"/>